<comment type="subcellular location">
    <subcellularLocation>
        <location evidence="9">Cell membrane</location>
        <topology evidence="9">Multi-pass membrane protein</topology>
    </subcellularLocation>
</comment>
<dbReference type="PANTHER" id="PTHR33695:SF1">
    <property type="entry name" value="LIPOPROTEIN SIGNAL PEPTIDASE"/>
    <property type="match status" value="1"/>
</dbReference>
<dbReference type="Pfam" id="PF01252">
    <property type="entry name" value="Peptidase_A8"/>
    <property type="match status" value="1"/>
</dbReference>
<protein>
    <recommendedName>
        <fullName evidence="9">Lipoprotein signal peptidase</fullName>
        <ecNumber evidence="9">3.4.23.36</ecNumber>
    </recommendedName>
    <alternativeName>
        <fullName evidence="9">Prolipoprotein signal peptidase</fullName>
    </alternativeName>
    <alternativeName>
        <fullName evidence="9">Signal peptidase II</fullName>
        <shortName evidence="9">SPase II</shortName>
    </alternativeName>
</protein>
<comment type="function">
    <text evidence="9">This protein specifically catalyzes the removal of signal peptides from prolipoproteins.</text>
</comment>
<dbReference type="PANTHER" id="PTHR33695">
    <property type="entry name" value="LIPOPROTEIN SIGNAL PEPTIDASE"/>
    <property type="match status" value="1"/>
</dbReference>
<evidence type="ECO:0000256" key="10">
    <source>
        <dbReference type="RuleBase" id="RU004181"/>
    </source>
</evidence>
<accession>A0A5B8RU33</accession>
<keyword evidence="3 9" id="KW-0645">Protease</keyword>
<sequence>MASVAFMPEAAKGAGAARQALPWLAWAAVVVVLDQLTKLLILRAYQLGEATPVTGFFNIVRAHNSGAAFSFLAGASGWQRWLFVGLGLVIGAFIVWQLLRHPGQRLFSFALASILGGAAGNVLDRLQHGYVVDFLDFHWSWLAGIFYRGHFPAFNLADSAITLGAVCLIVDEVRRSRTAPAK</sequence>
<keyword evidence="5 9" id="KW-0064">Aspartyl protease</keyword>
<dbReference type="InterPro" id="IPR001872">
    <property type="entry name" value="Peptidase_A8"/>
</dbReference>
<feature type="active site" evidence="9">
    <location>
        <position position="133"/>
    </location>
</feature>
<comment type="catalytic activity">
    <reaction evidence="9">
        <text>Release of signal peptides from bacterial membrane prolipoproteins. Hydrolyzes -Xaa-Yaa-Zaa-|-(S,diacylglyceryl)Cys-, in which Xaa is hydrophobic (preferably Leu), and Yaa (Ala or Ser) and Zaa (Gly or Ala) have small, neutral side chains.</text>
        <dbReference type="EC" id="3.4.23.36"/>
    </reaction>
</comment>
<keyword evidence="8 9" id="KW-0472">Membrane</keyword>
<name>A0A5B8RU33_9BURK</name>
<proteinExistence type="inferred from homology"/>
<dbReference type="EC" id="3.4.23.36" evidence="9"/>
<feature type="active site" evidence="9">
    <location>
        <position position="158"/>
    </location>
</feature>
<evidence type="ECO:0000256" key="2">
    <source>
        <dbReference type="ARBA" id="ARBA00022475"/>
    </source>
</evidence>
<evidence type="ECO:0000313" key="11">
    <source>
        <dbReference type="EMBL" id="QEA11745.1"/>
    </source>
</evidence>
<keyword evidence="2 9" id="KW-1003">Cell membrane</keyword>
<organism evidence="11 12">
    <name type="scientific">Comamonas flocculans</name>
    <dbReference type="NCBI Taxonomy" id="2597701"/>
    <lineage>
        <taxon>Bacteria</taxon>
        <taxon>Pseudomonadati</taxon>
        <taxon>Pseudomonadota</taxon>
        <taxon>Betaproteobacteria</taxon>
        <taxon>Burkholderiales</taxon>
        <taxon>Comamonadaceae</taxon>
        <taxon>Comamonas</taxon>
    </lineage>
</organism>
<gene>
    <name evidence="9 11" type="primary">lspA</name>
    <name evidence="11" type="ORF">FOZ74_01075</name>
</gene>
<feature type="transmembrane region" description="Helical" evidence="9">
    <location>
        <begin position="20"/>
        <end position="41"/>
    </location>
</feature>
<dbReference type="OrthoDB" id="9810259at2"/>
<evidence type="ECO:0000313" key="12">
    <source>
        <dbReference type="Proteomes" id="UP000321199"/>
    </source>
</evidence>
<comment type="pathway">
    <text evidence="9">Protein modification; lipoprotein biosynthesis (signal peptide cleavage).</text>
</comment>
<feature type="transmembrane region" description="Helical" evidence="9">
    <location>
        <begin position="81"/>
        <end position="99"/>
    </location>
</feature>
<evidence type="ECO:0000256" key="3">
    <source>
        <dbReference type="ARBA" id="ARBA00022670"/>
    </source>
</evidence>
<dbReference type="UniPathway" id="UPA00665"/>
<evidence type="ECO:0000256" key="9">
    <source>
        <dbReference type="HAMAP-Rule" id="MF_00161"/>
    </source>
</evidence>
<dbReference type="Proteomes" id="UP000321199">
    <property type="component" value="Chromosome"/>
</dbReference>
<feature type="transmembrane region" description="Helical" evidence="9">
    <location>
        <begin position="105"/>
        <end position="123"/>
    </location>
</feature>
<evidence type="ECO:0000256" key="1">
    <source>
        <dbReference type="ARBA" id="ARBA00006139"/>
    </source>
</evidence>
<keyword evidence="12" id="KW-1185">Reference proteome</keyword>
<evidence type="ECO:0000256" key="5">
    <source>
        <dbReference type="ARBA" id="ARBA00022750"/>
    </source>
</evidence>
<dbReference type="PRINTS" id="PR00781">
    <property type="entry name" value="LIPOSIGPTASE"/>
</dbReference>
<dbReference type="GO" id="GO:0005886">
    <property type="term" value="C:plasma membrane"/>
    <property type="evidence" value="ECO:0007669"/>
    <property type="project" value="UniProtKB-SubCell"/>
</dbReference>
<reference evidence="11 12" key="1">
    <citation type="submission" date="2019-07" db="EMBL/GenBank/DDBJ databases">
        <title>Complete genome sequence of Comamonas sp. NLF 7-7 isolated from livestock.</title>
        <authorList>
            <person name="Kim D.H."/>
            <person name="Kim J.G."/>
        </authorList>
    </citation>
    <scope>NUCLEOTIDE SEQUENCE [LARGE SCALE GENOMIC DNA]</scope>
    <source>
        <strain evidence="11 12">NLF 7-7</strain>
    </source>
</reference>
<keyword evidence="7 9" id="KW-1133">Transmembrane helix</keyword>
<dbReference type="AlphaFoldDB" id="A0A5B8RU33"/>
<evidence type="ECO:0000256" key="8">
    <source>
        <dbReference type="ARBA" id="ARBA00023136"/>
    </source>
</evidence>
<keyword evidence="4 9" id="KW-0812">Transmembrane</keyword>
<dbReference type="HAMAP" id="MF_00161">
    <property type="entry name" value="LspA"/>
    <property type="match status" value="1"/>
</dbReference>
<comment type="similarity">
    <text evidence="1 9 10">Belongs to the peptidase A8 family.</text>
</comment>
<evidence type="ECO:0000256" key="7">
    <source>
        <dbReference type="ARBA" id="ARBA00022989"/>
    </source>
</evidence>
<dbReference type="GO" id="GO:0004190">
    <property type="term" value="F:aspartic-type endopeptidase activity"/>
    <property type="evidence" value="ECO:0007669"/>
    <property type="project" value="UniProtKB-UniRule"/>
</dbReference>
<dbReference type="NCBIfam" id="TIGR00077">
    <property type="entry name" value="lspA"/>
    <property type="match status" value="1"/>
</dbReference>
<evidence type="ECO:0000256" key="6">
    <source>
        <dbReference type="ARBA" id="ARBA00022801"/>
    </source>
</evidence>
<dbReference type="GO" id="GO:0006508">
    <property type="term" value="P:proteolysis"/>
    <property type="evidence" value="ECO:0007669"/>
    <property type="project" value="UniProtKB-KW"/>
</dbReference>
<evidence type="ECO:0000256" key="4">
    <source>
        <dbReference type="ARBA" id="ARBA00022692"/>
    </source>
</evidence>
<dbReference type="EMBL" id="CP042344">
    <property type="protein sequence ID" value="QEA11745.1"/>
    <property type="molecule type" value="Genomic_DNA"/>
</dbReference>
<keyword evidence="6 9" id="KW-0378">Hydrolase</keyword>
<dbReference type="KEGG" id="cof:FOZ74_01075"/>
<feature type="transmembrane region" description="Helical" evidence="9">
    <location>
        <begin position="153"/>
        <end position="170"/>
    </location>
</feature>